<evidence type="ECO:0000313" key="1">
    <source>
        <dbReference type="EMBL" id="RKN35962.1"/>
    </source>
</evidence>
<name>A0A3A9YFZ5_9ACTN</name>
<keyword evidence="2" id="KW-1185">Reference proteome</keyword>
<dbReference type="AlphaFoldDB" id="A0A3A9YFZ5"/>
<dbReference type="RefSeq" id="WP_120685066.1">
    <property type="nucleotide sequence ID" value="NZ_RBAL01000034.1"/>
</dbReference>
<gene>
    <name evidence="1" type="ORF">D7294_30495</name>
</gene>
<sequence>MNITVTDVINAVLAVADEGPDHVYEQQAGTDMCRYTHESLSGTLIPGCLIGTALHRLGVPLERLERYEGEQVLPLLRALGIPVSYAAADPLREVQEAQDDGTPWGEAIRFLRGLDS</sequence>
<protein>
    <submittedName>
        <fullName evidence="1">Uncharacterized protein</fullName>
    </submittedName>
</protein>
<dbReference type="EMBL" id="RBAL01000034">
    <property type="protein sequence ID" value="RKN35962.1"/>
    <property type="molecule type" value="Genomic_DNA"/>
</dbReference>
<evidence type="ECO:0000313" key="2">
    <source>
        <dbReference type="Proteomes" id="UP000272474"/>
    </source>
</evidence>
<comment type="caution">
    <text evidence="1">The sequence shown here is derived from an EMBL/GenBank/DDBJ whole genome shotgun (WGS) entry which is preliminary data.</text>
</comment>
<dbReference type="OrthoDB" id="4303084at2"/>
<dbReference type="Proteomes" id="UP000272474">
    <property type="component" value="Unassembled WGS sequence"/>
</dbReference>
<reference evidence="1 2" key="1">
    <citation type="journal article" date="2014" name="Int. J. Syst. Evol. Microbiol.">
        <title>Streptomyces hoynatensis sp. nov., isolated from deep marine sediment.</title>
        <authorList>
            <person name="Veyisoglu A."/>
            <person name="Sahin N."/>
        </authorList>
    </citation>
    <scope>NUCLEOTIDE SEQUENCE [LARGE SCALE GENOMIC DNA]</scope>
    <source>
        <strain evidence="1 2">KCTC 29097</strain>
    </source>
</reference>
<accession>A0A3A9YFZ5</accession>
<proteinExistence type="predicted"/>
<organism evidence="1 2">
    <name type="scientific">Streptomyces hoynatensis</name>
    <dbReference type="NCBI Taxonomy" id="1141874"/>
    <lineage>
        <taxon>Bacteria</taxon>
        <taxon>Bacillati</taxon>
        <taxon>Actinomycetota</taxon>
        <taxon>Actinomycetes</taxon>
        <taxon>Kitasatosporales</taxon>
        <taxon>Streptomycetaceae</taxon>
        <taxon>Streptomyces</taxon>
    </lineage>
</organism>